<sequence length="187" mass="19257">MAHTDTADRTAAEAVVAHHAELADTLDGYARALLQAAERDDAPRLWQHREALVTWLHGELLPHAYAEEAALYPVAAARPAGRLLVEGMQAEHAAIGGLVHEVENAATAVALAAAARALAAVFAVHLIKENELVVPLLVEASDVSLAGLLDGMHDLIGAPSAGGGECGGCGCGAAQDPRSRDRSTVGS</sequence>
<organism evidence="2 3">
    <name type="scientific">Luedemannella flava</name>
    <dbReference type="NCBI Taxonomy" id="349316"/>
    <lineage>
        <taxon>Bacteria</taxon>
        <taxon>Bacillati</taxon>
        <taxon>Actinomycetota</taxon>
        <taxon>Actinomycetes</taxon>
        <taxon>Micromonosporales</taxon>
        <taxon>Micromonosporaceae</taxon>
        <taxon>Luedemannella</taxon>
    </lineage>
</organism>
<dbReference type="InterPro" id="IPR012312">
    <property type="entry name" value="Hemerythrin-like"/>
</dbReference>
<dbReference type="RefSeq" id="WP_344131807.1">
    <property type="nucleotide sequence ID" value="NZ_BAAALT010000086.1"/>
</dbReference>
<name>A0ABP4YCG0_9ACTN</name>
<proteinExistence type="predicted"/>
<dbReference type="Gene3D" id="1.20.120.520">
    <property type="entry name" value="nmb1532 protein domain like"/>
    <property type="match status" value="1"/>
</dbReference>
<protein>
    <recommendedName>
        <fullName evidence="1">Hemerythrin-like domain-containing protein</fullName>
    </recommendedName>
</protein>
<reference evidence="3" key="1">
    <citation type="journal article" date="2019" name="Int. J. Syst. Evol. Microbiol.">
        <title>The Global Catalogue of Microorganisms (GCM) 10K type strain sequencing project: providing services to taxonomists for standard genome sequencing and annotation.</title>
        <authorList>
            <consortium name="The Broad Institute Genomics Platform"/>
            <consortium name="The Broad Institute Genome Sequencing Center for Infectious Disease"/>
            <person name="Wu L."/>
            <person name="Ma J."/>
        </authorList>
    </citation>
    <scope>NUCLEOTIDE SEQUENCE [LARGE SCALE GENOMIC DNA]</scope>
    <source>
        <strain evidence="3">JCM 13250</strain>
    </source>
</reference>
<dbReference type="Proteomes" id="UP001500218">
    <property type="component" value="Unassembled WGS sequence"/>
</dbReference>
<dbReference type="Pfam" id="PF01814">
    <property type="entry name" value="Hemerythrin"/>
    <property type="match status" value="1"/>
</dbReference>
<evidence type="ECO:0000313" key="2">
    <source>
        <dbReference type="EMBL" id="GAA1807562.1"/>
    </source>
</evidence>
<evidence type="ECO:0000259" key="1">
    <source>
        <dbReference type="Pfam" id="PF01814"/>
    </source>
</evidence>
<evidence type="ECO:0000313" key="3">
    <source>
        <dbReference type="Proteomes" id="UP001500218"/>
    </source>
</evidence>
<gene>
    <name evidence="2" type="ORF">GCM10009682_31790</name>
</gene>
<comment type="caution">
    <text evidence="2">The sequence shown here is derived from an EMBL/GenBank/DDBJ whole genome shotgun (WGS) entry which is preliminary data.</text>
</comment>
<accession>A0ABP4YCG0</accession>
<keyword evidence="3" id="KW-1185">Reference proteome</keyword>
<dbReference type="EMBL" id="BAAALT010000086">
    <property type="protein sequence ID" value="GAA1807562.1"/>
    <property type="molecule type" value="Genomic_DNA"/>
</dbReference>
<feature type="domain" description="Hemerythrin-like" evidence="1">
    <location>
        <begin position="11"/>
        <end position="137"/>
    </location>
</feature>